<feature type="domain" description="C3H1-type" evidence="7">
    <location>
        <begin position="130"/>
        <end position="158"/>
    </location>
</feature>
<feature type="compositionally biased region" description="Acidic residues" evidence="6">
    <location>
        <begin position="67"/>
        <end position="80"/>
    </location>
</feature>
<dbReference type="InterPro" id="IPR000571">
    <property type="entry name" value="Znf_CCCH"/>
</dbReference>
<dbReference type="AlphaFoldDB" id="A0AAV1RJK5"/>
<accession>A0AAV1RJK5</accession>
<dbReference type="GO" id="GO:0003677">
    <property type="term" value="F:DNA binding"/>
    <property type="evidence" value="ECO:0007669"/>
    <property type="project" value="UniProtKB-KW"/>
</dbReference>
<gene>
    <name evidence="8" type="ORF">DCAF_LOCUS11622</name>
</gene>
<evidence type="ECO:0000259" key="7">
    <source>
        <dbReference type="PROSITE" id="PS50103"/>
    </source>
</evidence>
<evidence type="ECO:0000256" key="3">
    <source>
        <dbReference type="ARBA" id="ARBA00022833"/>
    </source>
</evidence>
<dbReference type="PANTHER" id="PTHR12506:SF20">
    <property type="entry name" value="ZINC FINGER CCCH DOMAIN-CONTAINING PROTEIN 67"/>
    <property type="match status" value="1"/>
</dbReference>
<proteinExistence type="predicted"/>
<reference evidence="8 9" key="1">
    <citation type="submission" date="2024-01" db="EMBL/GenBank/DDBJ databases">
        <authorList>
            <person name="Waweru B."/>
        </authorList>
    </citation>
    <scope>NUCLEOTIDE SEQUENCE [LARGE SCALE GENOMIC DNA]</scope>
</reference>
<protein>
    <recommendedName>
        <fullName evidence="7">C3H1-type domain-containing protein</fullName>
    </recommendedName>
</protein>
<evidence type="ECO:0000256" key="6">
    <source>
        <dbReference type="SAM" id="MobiDB-lite"/>
    </source>
</evidence>
<organism evidence="8 9">
    <name type="scientific">Dovyalis caffra</name>
    <dbReference type="NCBI Taxonomy" id="77055"/>
    <lineage>
        <taxon>Eukaryota</taxon>
        <taxon>Viridiplantae</taxon>
        <taxon>Streptophyta</taxon>
        <taxon>Embryophyta</taxon>
        <taxon>Tracheophyta</taxon>
        <taxon>Spermatophyta</taxon>
        <taxon>Magnoliopsida</taxon>
        <taxon>eudicotyledons</taxon>
        <taxon>Gunneridae</taxon>
        <taxon>Pentapetalae</taxon>
        <taxon>rosids</taxon>
        <taxon>fabids</taxon>
        <taxon>Malpighiales</taxon>
        <taxon>Salicaceae</taxon>
        <taxon>Flacourtieae</taxon>
        <taxon>Dovyalis</taxon>
    </lineage>
</organism>
<dbReference type="SUPFAM" id="SSF90229">
    <property type="entry name" value="CCCH zinc finger"/>
    <property type="match status" value="1"/>
</dbReference>
<dbReference type="Gene3D" id="2.30.30.1190">
    <property type="match status" value="1"/>
</dbReference>
<keyword evidence="9" id="KW-1185">Reference proteome</keyword>
<evidence type="ECO:0000313" key="9">
    <source>
        <dbReference type="Proteomes" id="UP001314170"/>
    </source>
</evidence>
<feature type="region of interest" description="Disordered" evidence="6">
    <location>
        <begin position="1"/>
        <end position="126"/>
    </location>
</feature>
<dbReference type="Pfam" id="PF00642">
    <property type="entry name" value="zf-CCCH"/>
    <property type="match status" value="1"/>
</dbReference>
<evidence type="ECO:0000256" key="5">
    <source>
        <dbReference type="PROSITE-ProRule" id="PRU00723"/>
    </source>
</evidence>
<comment type="caution">
    <text evidence="8">The sequence shown here is derived from an EMBL/GenBank/DDBJ whole genome shotgun (WGS) entry which is preliminary data.</text>
</comment>
<evidence type="ECO:0000313" key="8">
    <source>
        <dbReference type="EMBL" id="CAK7336611.1"/>
    </source>
</evidence>
<evidence type="ECO:0000256" key="4">
    <source>
        <dbReference type="ARBA" id="ARBA00023125"/>
    </source>
</evidence>
<feature type="zinc finger region" description="C3H1-type" evidence="5">
    <location>
        <begin position="130"/>
        <end position="158"/>
    </location>
</feature>
<keyword evidence="3 5" id="KW-0862">Zinc</keyword>
<evidence type="ECO:0000256" key="1">
    <source>
        <dbReference type="ARBA" id="ARBA00022723"/>
    </source>
</evidence>
<feature type="compositionally biased region" description="Basic and acidic residues" evidence="6">
    <location>
        <begin position="81"/>
        <end position="113"/>
    </location>
</feature>
<sequence>MEQQIEITIPIQAEIPRLGFQSPPSHTDSSVSSDLDQTAQDDHSHLHQELQNQLDLKKEFQNSNDSHEEEEEEDDDEEFKSEESDKKSENFDEKESSEKFGDVGEDLENKSEISNDNSNNNRRFHQFPVRPESEDCAYYMKTGTCKFGANCKFNHPFRRKNQGFGDKGGFWGLLKMAVKEKVKEREEATEKPGQTECKVIIVVH</sequence>
<dbReference type="InterPro" id="IPR050974">
    <property type="entry name" value="Plant_ZF_CCCH"/>
</dbReference>
<dbReference type="GO" id="GO:0003729">
    <property type="term" value="F:mRNA binding"/>
    <property type="evidence" value="ECO:0007669"/>
    <property type="project" value="TreeGrafter"/>
</dbReference>
<dbReference type="Proteomes" id="UP001314170">
    <property type="component" value="Unassembled WGS sequence"/>
</dbReference>
<dbReference type="InterPro" id="IPR036855">
    <property type="entry name" value="Znf_CCCH_sf"/>
</dbReference>
<dbReference type="PROSITE" id="PS50103">
    <property type="entry name" value="ZF_C3H1"/>
    <property type="match status" value="1"/>
</dbReference>
<dbReference type="GO" id="GO:0008270">
    <property type="term" value="F:zinc ion binding"/>
    <property type="evidence" value="ECO:0007669"/>
    <property type="project" value="UniProtKB-KW"/>
</dbReference>
<name>A0AAV1RJK5_9ROSI</name>
<dbReference type="EMBL" id="CAWUPB010001009">
    <property type="protein sequence ID" value="CAK7336611.1"/>
    <property type="molecule type" value="Genomic_DNA"/>
</dbReference>
<keyword evidence="1 5" id="KW-0479">Metal-binding</keyword>
<evidence type="ECO:0000256" key="2">
    <source>
        <dbReference type="ARBA" id="ARBA00022771"/>
    </source>
</evidence>
<feature type="compositionally biased region" description="Low complexity" evidence="6">
    <location>
        <begin position="22"/>
        <end position="34"/>
    </location>
</feature>
<keyword evidence="4" id="KW-0238">DNA-binding</keyword>
<dbReference type="SMART" id="SM00356">
    <property type="entry name" value="ZnF_C3H1"/>
    <property type="match status" value="1"/>
</dbReference>
<dbReference type="PANTHER" id="PTHR12506">
    <property type="entry name" value="PROTEIN PHOSPHATASE RELATED"/>
    <property type="match status" value="1"/>
</dbReference>
<keyword evidence="2 5" id="KW-0863">Zinc-finger</keyword>